<evidence type="ECO:0000259" key="7">
    <source>
        <dbReference type="Pfam" id="PF08240"/>
    </source>
</evidence>
<dbReference type="SUPFAM" id="SSF50129">
    <property type="entry name" value="GroES-like"/>
    <property type="match status" value="1"/>
</dbReference>
<dbReference type="Gene3D" id="3.40.50.720">
    <property type="entry name" value="NAD(P)-binding Rossmann-like Domain"/>
    <property type="match status" value="1"/>
</dbReference>
<feature type="domain" description="Alcohol dehydrogenase-like C-terminal" evidence="6">
    <location>
        <begin position="173"/>
        <end position="292"/>
    </location>
</feature>
<organism evidence="8 9">
    <name type="scientific">Gluconobacter albidus</name>
    <dbReference type="NCBI Taxonomy" id="318683"/>
    <lineage>
        <taxon>Bacteria</taxon>
        <taxon>Pseudomonadati</taxon>
        <taxon>Pseudomonadota</taxon>
        <taxon>Alphaproteobacteria</taxon>
        <taxon>Acetobacterales</taxon>
        <taxon>Acetobacteraceae</taxon>
        <taxon>Gluconobacter</taxon>
    </lineage>
</organism>
<dbReference type="Pfam" id="PF08240">
    <property type="entry name" value="ADH_N"/>
    <property type="match status" value="1"/>
</dbReference>
<evidence type="ECO:0000256" key="2">
    <source>
        <dbReference type="ARBA" id="ARBA00008072"/>
    </source>
</evidence>
<gene>
    <name evidence="8" type="ORF">AD945_09170</name>
</gene>
<dbReference type="Pfam" id="PF00107">
    <property type="entry name" value="ADH_zinc_N"/>
    <property type="match status" value="1"/>
</dbReference>
<dbReference type="SUPFAM" id="SSF51735">
    <property type="entry name" value="NAD(P)-binding Rossmann-fold domains"/>
    <property type="match status" value="1"/>
</dbReference>
<dbReference type="OrthoDB" id="9809185at2"/>
<protein>
    <recommendedName>
        <fullName evidence="10">Dehydrogenase</fullName>
    </recommendedName>
</protein>
<reference evidence="8 9" key="1">
    <citation type="submission" date="2015-06" db="EMBL/GenBank/DDBJ databases">
        <title>Improved classification and identification of acetic acid bacteria using matrix-assisted laser desorption/ionization time-of-flight mass spectrometry; Gluconobacter nephelii and Gluconobacter uchimurae are later heterotypic synonyms of Gluconobacter japonicus and Gluconobacter oxydans, respectively.</title>
        <authorList>
            <person name="Li L."/>
            <person name="Cleenwerck I."/>
            <person name="De Vuyst L."/>
            <person name="Vandamme P."/>
        </authorList>
    </citation>
    <scope>NUCLEOTIDE SEQUENCE [LARGE SCALE GENOMIC DNA]</scope>
    <source>
        <strain evidence="8 9">LMG 1768</strain>
    </source>
</reference>
<dbReference type="InterPro" id="IPR036291">
    <property type="entry name" value="NAD(P)-bd_dom_sf"/>
</dbReference>
<sequence length="341" mass="35920">MLAARFSGIGDIQVLPVPISQDLPDGCVRIRVEAAGICGSDLHNFQTGQWLSHCPVTPGHEFSGTITQTSGNCGSLTVGTPVIADSRVGCGTCQSCRSGRKNLCRNLSFVGESCDGGFAQDVILPATQVLPFPDTLPLRYGALVEPLSVSLHAVNRLAPTPGSPVVICGGGTIGGLAALLLRQHGHDVHLLERNIGRQTLLAETIGTLPLPPDAENWNTLFGPEGPAFILDATGAAPVVEMACQRLAPGGRLVLAGIFHHTPRIDLNLIVERELDIRGVSAFADEMPEAIQRLPGLVPFLDRLITPAAALTDLPALYTHLLSGAENRLKTLIAPNGTDGTW</sequence>
<dbReference type="PANTHER" id="PTHR43161">
    <property type="entry name" value="SORBITOL DEHYDROGENASE"/>
    <property type="match status" value="1"/>
</dbReference>
<dbReference type="Gene3D" id="3.90.180.10">
    <property type="entry name" value="Medium-chain alcohol dehydrogenases, catalytic domain"/>
    <property type="match status" value="1"/>
</dbReference>
<dbReference type="RefSeq" id="WP_062108246.1">
    <property type="nucleotide sequence ID" value="NZ_LHZR01000107.1"/>
</dbReference>
<evidence type="ECO:0000313" key="9">
    <source>
        <dbReference type="Proteomes" id="UP000075636"/>
    </source>
</evidence>
<evidence type="ECO:0000259" key="6">
    <source>
        <dbReference type="Pfam" id="PF00107"/>
    </source>
</evidence>
<dbReference type="InterPro" id="IPR011032">
    <property type="entry name" value="GroES-like_sf"/>
</dbReference>
<name>A0A149TII8_9PROT</name>
<dbReference type="GO" id="GO:0046872">
    <property type="term" value="F:metal ion binding"/>
    <property type="evidence" value="ECO:0007669"/>
    <property type="project" value="UniProtKB-KW"/>
</dbReference>
<evidence type="ECO:0008006" key="10">
    <source>
        <dbReference type="Google" id="ProtNLM"/>
    </source>
</evidence>
<comment type="similarity">
    <text evidence="2">Belongs to the zinc-containing alcohol dehydrogenase family.</text>
</comment>
<keyword evidence="5" id="KW-0560">Oxidoreductase</keyword>
<evidence type="ECO:0000256" key="5">
    <source>
        <dbReference type="ARBA" id="ARBA00023002"/>
    </source>
</evidence>
<evidence type="ECO:0000256" key="3">
    <source>
        <dbReference type="ARBA" id="ARBA00022723"/>
    </source>
</evidence>
<accession>A0A149TII8</accession>
<dbReference type="InterPro" id="IPR013149">
    <property type="entry name" value="ADH-like_C"/>
</dbReference>
<dbReference type="PANTHER" id="PTHR43161:SF23">
    <property type="entry name" value="(R,R)-BUTANEDIOL DEHYDROGENASE-RELATED"/>
    <property type="match status" value="1"/>
</dbReference>
<dbReference type="Proteomes" id="UP000075636">
    <property type="component" value="Unassembled WGS sequence"/>
</dbReference>
<evidence type="ECO:0000256" key="4">
    <source>
        <dbReference type="ARBA" id="ARBA00022833"/>
    </source>
</evidence>
<proteinExistence type="inferred from homology"/>
<feature type="domain" description="Alcohol dehydrogenase-like N-terminal" evidence="7">
    <location>
        <begin position="25"/>
        <end position="134"/>
    </location>
</feature>
<comment type="caution">
    <text evidence="8">The sequence shown here is derived from an EMBL/GenBank/DDBJ whole genome shotgun (WGS) entry which is preliminary data.</text>
</comment>
<dbReference type="STRING" id="318683.A0U94_00405"/>
<keyword evidence="3" id="KW-0479">Metal-binding</keyword>
<dbReference type="EMBL" id="LHZR01000107">
    <property type="protein sequence ID" value="KXV47847.1"/>
    <property type="molecule type" value="Genomic_DNA"/>
</dbReference>
<dbReference type="GO" id="GO:0016491">
    <property type="term" value="F:oxidoreductase activity"/>
    <property type="evidence" value="ECO:0007669"/>
    <property type="project" value="UniProtKB-KW"/>
</dbReference>
<evidence type="ECO:0000256" key="1">
    <source>
        <dbReference type="ARBA" id="ARBA00001947"/>
    </source>
</evidence>
<dbReference type="AlphaFoldDB" id="A0A149TII8"/>
<dbReference type="InterPro" id="IPR013154">
    <property type="entry name" value="ADH-like_N"/>
</dbReference>
<comment type="cofactor">
    <cofactor evidence="1">
        <name>Zn(2+)</name>
        <dbReference type="ChEBI" id="CHEBI:29105"/>
    </cofactor>
</comment>
<dbReference type="PATRIC" id="fig|318683.6.peg.633"/>
<evidence type="ECO:0000313" key="8">
    <source>
        <dbReference type="EMBL" id="KXV47847.1"/>
    </source>
</evidence>
<keyword evidence="4" id="KW-0862">Zinc</keyword>